<evidence type="ECO:0000259" key="3">
    <source>
        <dbReference type="Pfam" id="PF00823"/>
    </source>
</evidence>
<dbReference type="RefSeq" id="WP_225398628.1">
    <property type="nucleotide sequence ID" value="NZ_JAYJJQ010000012.1"/>
</dbReference>
<name>A0ABU5YYN9_9MYCO</name>
<dbReference type="InterPro" id="IPR022171">
    <property type="entry name" value="PPE_C"/>
</dbReference>
<dbReference type="Pfam" id="PF12484">
    <property type="entry name" value="PPE-SVP"/>
    <property type="match status" value="1"/>
</dbReference>
<keyword evidence="6" id="KW-1185">Reference proteome</keyword>
<evidence type="ECO:0000256" key="1">
    <source>
        <dbReference type="ARBA" id="ARBA00010652"/>
    </source>
</evidence>
<dbReference type="PANTHER" id="PTHR46766">
    <property type="entry name" value="GLUTAMINE-RICH PROTEIN 2"/>
    <property type="match status" value="1"/>
</dbReference>
<dbReference type="InterPro" id="IPR000030">
    <property type="entry name" value="PPE_dom"/>
</dbReference>
<protein>
    <submittedName>
        <fullName evidence="5">PPE family protein</fullName>
    </submittedName>
</protein>
<dbReference type="PANTHER" id="PTHR46766:SF1">
    <property type="entry name" value="GLUTAMINE-RICH PROTEIN 2"/>
    <property type="match status" value="1"/>
</dbReference>
<evidence type="ECO:0000256" key="2">
    <source>
        <dbReference type="SAM" id="MobiDB-lite"/>
    </source>
</evidence>
<dbReference type="Pfam" id="PF00823">
    <property type="entry name" value="PPE"/>
    <property type="match status" value="1"/>
</dbReference>
<feature type="domain" description="PPE" evidence="3">
    <location>
        <begin position="2"/>
        <end position="164"/>
    </location>
</feature>
<evidence type="ECO:0000313" key="5">
    <source>
        <dbReference type="EMBL" id="MEB3070254.1"/>
    </source>
</evidence>
<feature type="region of interest" description="Disordered" evidence="2">
    <location>
        <begin position="305"/>
        <end position="331"/>
    </location>
</feature>
<dbReference type="Gene3D" id="1.20.1260.20">
    <property type="entry name" value="PPE superfamily"/>
    <property type="match status" value="1"/>
</dbReference>
<evidence type="ECO:0000313" key="6">
    <source>
        <dbReference type="Proteomes" id="UP001299283"/>
    </source>
</evidence>
<dbReference type="Proteomes" id="UP001299283">
    <property type="component" value="Unassembled WGS sequence"/>
</dbReference>
<evidence type="ECO:0000259" key="4">
    <source>
        <dbReference type="Pfam" id="PF12484"/>
    </source>
</evidence>
<feature type="domain" description="PPE family C-terminal" evidence="4">
    <location>
        <begin position="249"/>
        <end position="325"/>
    </location>
</feature>
<dbReference type="InterPro" id="IPR038332">
    <property type="entry name" value="PPE_sf"/>
</dbReference>
<gene>
    <name evidence="5" type="ORF">K5L39_13775</name>
</gene>
<dbReference type="EMBL" id="JAYJJQ010000012">
    <property type="protein sequence ID" value="MEB3070254.1"/>
    <property type="molecule type" value="Genomic_DNA"/>
</dbReference>
<comment type="caution">
    <text evidence="5">The sequence shown here is derived from an EMBL/GenBank/DDBJ whole genome shotgun (WGS) entry which is preliminary data.</text>
</comment>
<proteinExistence type="inferred from homology"/>
<sequence length="331" mass="33271">MDFGALPPEINSGRMYLGPGAGPLLTAAAAWDVLSAELSTAANGYAAVTSELATNSWLGPTSVAMTAAVTPFVAWLHGTATGAAEIAGQARAAATAFELAFAMTVPPPVIAANRSLLAALVATNFFGQNAAAIAAAEAHYAQMWLQDATAMYLYAESSSLASVLPAFHQPPQAADPASSQLQTVLSSPLAQILEHVPNVTNSALSSANAVTSGRGIYTVNMRLAAQEAAEPGTSFPSGARLAAVGAWVSAAWGRAGLVGKLSAPPSWFSAAPELRPTGSTLPGPVLSAAPADPAGCGSVFSQSVLGTLSRDGPPPSRAKSKPIIVRSPAAG</sequence>
<reference evidence="5 6" key="1">
    <citation type="submission" date="2023-12" db="EMBL/GenBank/DDBJ databases">
        <title>Description of new species of Mycobacterium terrae complex isolated from sewage at the Sao Paulo Zoological Park Foundation in Brazil.</title>
        <authorList>
            <person name="Romagnoli C.L."/>
            <person name="Conceicao E.C."/>
            <person name="Machado E."/>
            <person name="Barreto L.B.P.F."/>
            <person name="Sharma A."/>
            <person name="Silva N.M."/>
            <person name="Marques L.E."/>
            <person name="Juliana M.A."/>
            <person name="Lourenco M.C.S."/>
            <person name="Digiampietri L.A."/>
            <person name="Suffys P.N."/>
            <person name="Viana-Niero C."/>
        </authorList>
    </citation>
    <scope>NUCLEOTIDE SEQUENCE [LARGE SCALE GENOMIC DNA]</scope>
    <source>
        <strain evidence="5 6">MYC017</strain>
    </source>
</reference>
<comment type="similarity">
    <text evidence="1">Belongs to the mycobacterial PPE family.</text>
</comment>
<dbReference type="SUPFAM" id="SSF140459">
    <property type="entry name" value="PE/PPE dimer-like"/>
    <property type="match status" value="1"/>
</dbReference>
<accession>A0ABU5YYN9</accession>
<organism evidence="5 6">
    <name type="scientific">[Mycobacterium] vasticus</name>
    <dbReference type="NCBI Taxonomy" id="2875777"/>
    <lineage>
        <taxon>Bacteria</taxon>
        <taxon>Bacillati</taxon>
        <taxon>Actinomycetota</taxon>
        <taxon>Actinomycetes</taxon>
        <taxon>Mycobacteriales</taxon>
        <taxon>Mycobacteriaceae</taxon>
        <taxon>Mycolicibacter</taxon>
    </lineage>
</organism>